<name>A0A0D9ZAU6_9ORYZ</name>
<feature type="region of interest" description="Disordered" evidence="1">
    <location>
        <begin position="1"/>
        <end position="54"/>
    </location>
</feature>
<feature type="region of interest" description="Disordered" evidence="1">
    <location>
        <begin position="71"/>
        <end position="104"/>
    </location>
</feature>
<evidence type="ECO:0008006" key="4">
    <source>
        <dbReference type="Google" id="ProtNLM"/>
    </source>
</evidence>
<dbReference type="Gramene" id="OGLUM03G27660.1">
    <property type="protein sequence ID" value="OGLUM03G27660.1"/>
    <property type="gene ID" value="OGLUM03G27660"/>
</dbReference>
<evidence type="ECO:0000313" key="2">
    <source>
        <dbReference type="EnsemblPlants" id="OGLUM03G27660.1"/>
    </source>
</evidence>
<reference evidence="2" key="2">
    <citation type="submission" date="2018-05" db="EMBL/GenBank/DDBJ databases">
        <title>OgluRS3 (Oryza glumaepatula Reference Sequence Version 3).</title>
        <authorList>
            <person name="Zhang J."/>
            <person name="Kudrna D."/>
            <person name="Lee S."/>
            <person name="Talag J."/>
            <person name="Welchert J."/>
            <person name="Wing R.A."/>
        </authorList>
    </citation>
    <scope>NUCLEOTIDE SEQUENCE [LARGE SCALE GENOMIC DNA]</scope>
</reference>
<dbReference type="AlphaFoldDB" id="A0A0D9ZAU6"/>
<evidence type="ECO:0000256" key="1">
    <source>
        <dbReference type="SAM" id="MobiDB-lite"/>
    </source>
</evidence>
<keyword evidence="3" id="KW-1185">Reference proteome</keyword>
<dbReference type="Proteomes" id="UP000026961">
    <property type="component" value="Chromosome 3"/>
</dbReference>
<reference evidence="2" key="1">
    <citation type="submission" date="2015-04" db="UniProtKB">
        <authorList>
            <consortium name="EnsemblPlants"/>
        </authorList>
    </citation>
    <scope>IDENTIFICATION</scope>
</reference>
<proteinExistence type="predicted"/>
<protein>
    <recommendedName>
        <fullName evidence="4">DUF834 domain-containing protein</fullName>
    </recommendedName>
</protein>
<accession>A0A0D9ZAU6</accession>
<organism evidence="2">
    <name type="scientific">Oryza glumipatula</name>
    <dbReference type="NCBI Taxonomy" id="40148"/>
    <lineage>
        <taxon>Eukaryota</taxon>
        <taxon>Viridiplantae</taxon>
        <taxon>Streptophyta</taxon>
        <taxon>Embryophyta</taxon>
        <taxon>Tracheophyta</taxon>
        <taxon>Spermatophyta</taxon>
        <taxon>Magnoliopsida</taxon>
        <taxon>Liliopsida</taxon>
        <taxon>Poales</taxon>
        <taxon>Poaceae</taxon>
        <taxon>BOP clade</taxon>
        <taxon>Oryzoideae</taxon>
        <taxon>Oryzeae</taxon>
        <taxon>Oryzinae</taxon>
        <taxon>Oryza</taxon>
    </lineage>
</organism>
<dbReference type="HOGENOM" id="CLU_1463541_0_0_1"/>
<feature type="compositionally biased region" description="Basic and acidic residues" evidence="1">
    <location>
        <begin position="88"/>
        <end position="104"/>
    </location>
</feature>
<sequence length="191" mass="21076">MVERPQRQRPSVFPSDTHPGKWSPSEGVRGGGRNGDGRSSTPAIREGGGGEGKGEKWILLVEANAMAQGNRKRINGGGDWPVVGDGRPWQERERRASSSDVGEHRATLPTIYRSRRGVCRGGRRFGHGDGNLEEEKTAPVCFLSGEVCGGVRVWNTRTGRRREAAGLWAELGRGSERKRRKIRPTLKRKKV</sequence>
<evidence type="ECO:0000313" key="3">
    <source>
        <dbReference type="Proteomes" id="UP000026961"/>
    </source>
</evidence>
<dbReference type="EnsemblPlants" id="OGLUM03G27660.1">
    <property type="protein sequence ID" value="OGLUM03G27660.1"/>
    <property type="gene ID" value="OGLUM03G27660"/>
</dbReference>